<protein>
    <submittedName>
        <fullName evidence="1">Uncharacterized protein</fullName>
    </submittedName>
</protein>
<proteinExistence type="predicted"/>
<dbReference type="AlphaFoldDB" id="C9ZTX6"/>
<sequence>MGVSCFFSSPSLPFRAFLQLIGLSVRICAECCSSVIVLIHILSVHMYVCVHTSCGLDLLSFPRVILEGSGLLHEYDWRVRKGDCACVTEQRGCVPLLICIGAVRKKKWTVQQWLLLLPAVATSCPRAGTC</sequence>
<reference evidence="2" key="1">
    <citation type="journal article" date="2010" name="PLoS Negl. Trop. Dis.">
        <title>The genome sequence of Trypanosoma brucei gambiense, causative agent of chronic human african trypanosomiasis.</title>
        <authorList>
            <person name="Jackson A.P."/>
            <person name="Sanders M."/>
            <person name="Berry A."/>
            <person name="McQuillan J."/>
            <person name="Aslett M.A."/>
            <person name="Quail M.A."/>
            <person name="Chukualim B."/>
            <person name="Capewell P."/>
            <person name="MacLeod A."/>
            <person name="Melville S.E."/>
            <person name="Gibson W."/>
            <person name="Barry J.D."/>
            <person name="Berriman M."/>
            <person name="Hertz-Fowler C."/>
        </authorList>
    </citation>
    <scope>NUCLEOTIDE SEQUENCE [LARGE SCALE GENOMIC DNA]</scope>
    <source>
        <strain evidence="2">MHOM/CI/86/DAL972</strain>
    </source>
</reference>
<organism evidence="1 2">
    <name type="scientific">Trypanosoma brucei gambiense (strain MHOM/CI/86/DAL972)</name>
    <dbReference type="NCBI Taxonomy" id="679716"/>
    <lineage>
        <taxon>Eukaryota</taxon>
        <taxon>Discoba</taxon>
        <taxon>Euglenozoa</taxon>
        <taxon>Kinetoplastea</taxon>
        <taxon>Metakinetoplastina</taxon>
        <taxon>Trypanosomatida</taxon>
        <taxon>Trypanosomatidae</taxon>
        <taxon>Trypanosoma</taxon>
    </lineage>
</organism>
<dbReference type="KEGG" id="tbg:TbgDal_VII7430"/>
<accession>C9ZTX6</accession>
<dbReference type="EMBL" id="FN554970">
    <property type="protein sequence ID" value="CBH12862.1"/>
    <property type="molecule type" value="Genomic_DNA"/>
</dbReference>
<dbReference type="GeneID" id="23863040"/>
<gene>
    <name evidence="1" type="ORF">TbgDal_VII7430</name>
</gene>
<dbReference type="Proteomes" id="UP000002316">
    <property type="component" value="Chromosome 7"/>
</dbReference>
<evidence type="ECO:0000313" key="2">
    <source>
        <dbReference type="Proteomes" id="UP000002316"/>
    </source>
</evidence>
<dbReference type="RefSeq" id="XP_011775141.1">
    <property type="nucleotide sequence ID" value="XM_011776839.1"/>
</dbReference>
<name>C9ZTX6_TRYB9</name>
<evidence type="ECO:0000313" key="1">
    <source>
        <dbReference type="EMBL" id="CBH12862.1"/>
    </source>
</evidence>